<proteinExistence type="predicted"/>
<keyword evidence="2" id="KW-1185">Reference proteome</keyword>
<protein>
    <submittedName>
        <fullName evidence="1">Uncharacterized protein</fullName>
    </submittedName>
</protein>
<name>A0A365XR00_9BACT</name>
<dbReference type="AlphaFoldDB" id="A0A365XR00"/>
<dbReference type="Proteomes" id="UP000253410">
    <property type="component" value="Unassembled WGS sequence"/>
</dbReference>
<reference evidence="1 2" key="1">
    <citation type="submission" date="2018-05" db="EMBL/GenBank/DDBJ databases">
        <title>Chitinophaga sp. K3CV102501T nov., isolated from isolated from a monsoon evergreen broad-leaved forest soil.</title>
        <authorList>
            <person name="Lv Y."/>
        </authorList>
    </citation>
    <scope>NUCLEOTIDE SEQUENCE [LARGE SCALE GENOMIC DNA]</scope>
    <source>
        <strain evidence="1 2">GDMCC 1.1325</strain>
    </source>
</reference>
<evidence type="ECO:0000313" key="1">
    <source>
        <dbReference type="EMBL" id="RBL88786.1"/>
    </source>
</evidence>
<dbReference type="EMBL" id="QFFJ01000002">
    <property type="protein sequence ID" value="RBL88786.1"/>
    <property type="molecule type" value="Genomic_DNA"/>
</dbReference>
<organism evidence="1 2">
    <name type="scientific">Chitinophaga flava</name>
    <dbReference type="NCBI Taxonomy" id="2259036"/>
    <lineage>
        <taxon>Bacteria</taxon>
        <taxon>Pseudomonadati</taxon>
        <taxon>Bacteroidota</taxon>
        <taxon>Chitinophagia</taxon>
        <taxon>Chitinophagales</taxon>
        <taxon>Chitinophagaceae</taxon>
        <taxon>Chitinophaga</taxon>
    </lineage>
</organism>
<comment type="caution">
    <text evidence="1">The sequence shown here is derived from an EMBL/GenBank/DDBJ whole genome shotgun (WGS) entry which is preliminary data.</text>
</comment>
<evidence type="ECO:0000313" key="2">
    <source>
        <dbReference type="Proteomes" id="UP000253410"/>
    </source>
</evidence>
<gene>
    <name evidence="1" type="ORF">DF182_19675</name>
</gene>
<accession>A0A365XR00</accession>
<sequence length="65" mass="7830">MIPESDKEYARNRMFDNEEVRICGRGKIVRKWREVFIIGHCNRDDVCFLRKDIKSEGPLQVQWAF</sequence>